<name>A0A1W1DHH9_9ZZZZ</name>
<dbReference type="HAMAP" id="MF_02033">
    <property type="entry name" value="FtsA"/>
    <property type="match status" value="1"/>
</dbReference>
<dbReference type="GO" id="GO:0009898">
    <property type="term" value="C:cytoplasmic side of plasma membrane"/>
    <property type="evidence" value="ECO:0007669"/>
    <property type="project" value="TreeGrafter"/>
</dbReference>
<keyword evidence="3" id="KW-0472">Membrane</keyword>
<dbReference type="NCBIfam" id="TIGR01174">
    <property type="entry name" value="ftsA"/>
    <property type="match status" value="1"/>
</dbReference>
<dbReference type="PIRSF" id="PIRSF003101">
    <property type="entry name" value="FtsA"/>
    <property type="match status" value="1"/>
</dbReference>
<feature type="domain" description="SHS2" evidence="5">
    <location>
        <begin position="8"/>
        <end position="201"/>
    </location>
</feature>
<dbReference type="AlphaFoldDB" id="A0A1W1DHH9"/>
<dbReference type="SMART" id="SM00842">
    <property type="entry name" value="FtsA"/>
    <property type="match status" value="1"/>
</dbReference>
<dbReference type="InterPro" id="IPR043129">
    <property type="entry name" value="ATPase_NBD"/>
</dbReference>
<sequence>MDNYHSIIASIDIGSSKIIVLIASVDDSGKFTVIGHAIGNSAGVTKGVIDNVEQASQAINQVVQDAYSSCDIDQCLNVSTNISDPHLTVINRSGSTYIPTKEIRDKDIEISVKNACGIPTPANKQVISSVINNFTLDKDSVTHLGVVTKHPIGQTATNLEVNMHIVTVSNQCVNAIEQSIRGSGFGLNNIVLNSMASSEIYITQDEKDSGVCLVDIGAGVTNLSVFTKGGITYSAVIQNGGNQITQDISDAFDTSFEEAERLKLEYGNAQVKSIREDKLVPFQQIDDDDPDQSERYLSQQSLVEVIEQSYSTIFSSIKKVLQSQKLDRSLKSGFVLTGGATKIKGCDMLMLSCVTVRTKLGRVNVDKITTKKLQFEGGLKDPVYACALGLLLFDPDESDIRKEQSSNKSNIFGTIRQKLSEF</sequence>
<proteinExistence type="inferred from homology"/>
<dbReference type="SUPFAM" id="SSF53067">
    <property type="entry name" value="Actin-like ATPase domain"/>
    <property type="match status" value="2"/>
</dbReference>
<gene>
    <name evidence="6" type="ORF">MNB_SUP05-6-245</name>
</gene>
<protein>
    <submittedName>
        <fullName evidence="6">Cell division protein FtsA</fullName>
    </submittedName>
</protein>
<evidence type="ECO:0000256" key="1">
    <source>
        <dbReference type="ARBA" id="ARBA00022475"/>
    </source>
</evidence>
<evidence type="ECO:0000259" key="5">
    <source>
        <dbReference type="SMART" id="SM00842"/>
    </source>
</evidence>
<dbReference type="Pfam" id="PF14450">
    <property type="entry name" value="FtsA"/>
    <property type="match status" value="1"/>
</dbReference>
<evidence type="ECO:0000256" key="2">
    <source>
        <dbReference type="ARBA" id="ARBA00022618"/>
    </source>
</evidence>
<dbReference type="InterPro" id="IPR003494">
    <property type="entry name" value="SHS2_FtsA"/>
</dbReference>
<dbReference type="InterPro" id="IPR050696">
    <property type="entry name" value="FtsA/MreB"/>
</dbReference>
<keyword evidence="1" id="KW-1003">Cell membrane</keyword>
<evidence type="ECO:0000256" key="3">
    <source>
        <dbReference type="ARBA" id="ARBA00023136"/>
    </source>
</evidence>
<evidence type="ECO:0000313" key="6">
    <source>
        <dbReference type="EMBL" id="SFV80749.1"/>
    </source>
</evidence>
<evidence type="ECO:0000256" key="4">
    <source>
        <dbReference type="ARBA" id="ARBA00023306"/>
    </source>
</evidence>
<keyword evidence="4" id="KW-0131">Cell cycle</keyword>
<dbReference type="Pfam" id="PF02491">
    <property type="entry name" value="SHS2_FTSA"/>
    <property type="match status" value="1"/>
</dbReference>
<reference evidence="6" key="1">
    <citation type="submission" date="2016-10" db="EMBL/GenBank/DDBJ databases">
        <authorList>
            <person name="de Groot N.N."/>
        </authorList>
    </citation>
    <scope>NUCLEOTIDE SEQUENCE</scope>
</reference>
<dbReference type="GO" id="GO:0051301">
    <property type="term" value="P:cell division"/>
    <property type="evidence" value="ECO:0007669"/>
    <property type="project" value="UniProtKB-KW"/>
</dbReference>
<dbReference type="PANTHER" id="PTHR32432:SF4">
    <property type="entry name" value="CELL DIVISION PROTEIN FTSA"/>
    <property type="match status" value="1"/>
</dbReference>
<dbReference type="EMBL" id="FPHV01000005">
    <property type="protein sequence ID" value="SFV80749.1"/>
    <property type="molecule type" value="Genomic_DNA"/>
</dbReference>
<accession>A0A1W1DHH9</accession>
<keyword evidence="2 6" id="KW-0132">Cell division</keyword>
<dbReference type="GO" id="GO:0032153">
    <property type="term" value="C:cell division site"/>
    <property type="evidence" value="ECO:0007669"/>
    <property type="project" value="TreeGrafter"/>
</dbReference>
<dbReference type="Gene3D" id="3.30.420.40">
    <property type="match status" value="1"/>
</dbReference>
<dbReference type="InterPro" id="IPR020823">
    <property type="entry name" value="Cell_div_FtsA"/>
</dbReference>
<dbReference type="CDD" id="cd24048">
    <property type="entry name" value="ASKHA_NBD_FtsA"/>
    <property type="match status" value="1"/>
</dbReference>
<dbReference type="PANTHER" id="PTHR32432">
    <property type="entry name" value="CELL DIVISION PROTEIN FTSA-RELATED"/>
    <property type="match status" value="1"/>
</dbReference>
<organism evidence="6">
    <name type="scientific">hydrothermal vent metagenome</name>
    <dbReference type="NCBI Taxonomy" id="652676"/>
    <lineage>
        <taxon>unclassified sequences</taxon>
        <taxon>metagenomes</taxon>
        <taxon>ecological metagenomes</taxon>
    </lineage>
</organism>